<feature type="region of interest" description="Disordered" evidence="1">
    <location>
        <begin position="82"/>
        <end position="115"/>
    </location>
</feature>
<evidence type="ECO:0000256" key="1">
    <source>
        <dbReference type="SAM" id="MobiDB-lite"/>
    </source>
</evidence>
<comment type="caution">
    <text evidence="2">The sequence shown here is derived from an EMBL/GenBank/DDBJ whole genome shotgun (WGS) entry which is preliminary data.</text>
</comment>
<evidence type="ECO:0000313" key="2">
    <source>
        <dbReference type="EMBL" id="PVD25915.1"/>
    </source>
</evidence>
<name>A0A2T7NXM1_POMCA</name>
<protein>
    <submittedName>
        <fullName evidence="2">Uncharacterized protein</fullName>
    </submittedName>
</protein>
<organism evidence="2 3">
    <name type="scientific">Pomacea canaliculata</name>
    <name type="common">Golden apple snail</name>
    <dbReference type="NCBI Taxonomy" id="400727"/>
    <lineage>
        <taxon>Eukaryota</taxon>
        <taxon>Metazoa</taxon>
        <taxon>Spiralia</taxon>
        <taxon>Lophotrochozoa</taxon>
        <taxon>Mollusca</taxon>
        <taxon>Gastropoda</taxon>
        <taxon>Caenogastropoda</taxon>
        <taxon>Architaenioglossa</taxon>
        <taxon>Ampullarioidea</taxon>
        <taxon>Ampullariidae</taxon>
        <taxon>Pomacea</taxon>
    </lineage>
</organism>
<proteinExistence type="predicted"/>
<sequence length="139" mass="15447">MHDISAFLHNDQGGGSADQRARAWSLGRHGVGRRAVTSFSRLNSWYIDFCTREAIARVKLLTVWSVYRRPAGNFHLAVDDGNAVAPSPPAPPPAPAPAPPPHHHHHHHHHHHTSATTQMIDLSPLLIFFCRKTVTKMVL</sequence>
<gene>
    <name evidence="2" type="ORF">C0Q70_13579</name>
</gene>
<feature type="compositionally biased region" description="Basic residues" evidence="1">
    <location>
        <begin position="101"/>
        <end position="113"/>
    </location>
</feature>
<dbReference type="EMBL" id="PZQS01000008">
    <property type="protein sequence ID" value="PVD25915.1"/>
    <property type="molecule type" value="Genomic_DNA"/>
</dbReference>
<feature type="compositionally biased region" description="Pro residues" evidence="1">
    <location>
        <begin position="86"/>
        <end position="100"/>
    </location>
</feature>
<reference evidence="2 3" key="1">
    <citation type="submission" date="2018-04" db="EMBL/GenBank/DDBJ databases">
        <title>The genome of golden apple snail Pomacea canaliculata provides insight into stress tolerance and invasive adaptation.</title>
        <authorList>
            <person name="Liu C."/>
            <person name="Liu B."/>
            <person name="Ren Y."/>
            <person name="Zhang Y."/>
            <person name="Wang H."/>
            <person name="Li S."/>
            <person name="Jiang F."/>
            <person name="Yin L."/>
            <person name="Zhang G."/>
            <person name="Qian W."/>
            <person name="Fan W."/>
        </authorList>
    </citation>
    <scope>NUCLEOTIDE SEQUENCE [LARGE SCALE GENOMIC DNA]</scope>
    <source>
        <strain evidence="2">SZHN2017</strain>
        <tissue evidence="2">Muscle</tissue>
    </source>
</reference>
<keyword evidence="3" id="KW-1185">Reference proteome</keyword>
<accession>A0A2T7NXM1</accession>
<dbReference type="AlphaFoldDB" id="A0A2T7NXM1"/>
<dbReference type="Proteomes" id="UP000245119">
    <property type="component" value="Linkage Group LG8"/>
</dbReference>
<evidence type="ECO:0000313" key="3">
    <source>
        <dbReference type="Proteomes" id="UP000245119"/>
    </source>
</evidence>